<proteinExistence type="predicted"/>
<comment type="caution">
    <text evidence="2">The sequence shown here is derived from an EMBL/GenBank/DDBJ whole genome shotgun (WGS) entry which is preliminary data.</text>
</comment>
<reference evidence="2 3" key="1">
    <citation type="journal article" date="2021" name="Int. J. Syst. Evol. Microbiol.">
        <title>Reticulibacter mediterranei gen. nov., sp. nov., within the new family Reticulibacteraceae fam. nov., and Ktedonospora formicarum gen. nov., sp. nov., Ktedonobacter robiniae sp. nov., Dictyobacter formicarum sp. nov. and Dictyobacter arantiisoli sp. nov., belonging to the class Ktedonobacteria.</title>
        <authorList>
            <person name="Yabe S."/>
            <person name="Zheng Y."/>
            <person name="Wang C.M."/>
            <person name="Sakai Y."/>
            <person name="Abe K."/>
            <person name="Yokota A."/>
            <person name="Donadio S."/>
            <person name="Cavaletti L."/>
            <person name="Monciardini P."/>
        </authorList>
    </citation>
    <scope>NUCLEOTIDE SEQUENCE [LARGE SCALE GENOMIC DNA]</scope>
    <source>
        <strain evidence="2 3">SOSP1-30</strain>
    </source>
</reference>
<evidence type="ECO:0000313" key="3">
    <source>
        <dbReference type="Proteomes" id="UP000654345"/>
    </source>
</evidence>
<accession>A0ABQ3UZW6</accession>
<sequence>MVRSLYDCPEVPVGPEGVLYRVVVATHQASQKKSPVGVTRAGIVYELFFTNLPQQAFTASDVVELYLHRGAFEPILSDEDIEQDPDRWCSHAAWGQEAWQIISQWVWNIRLELGHQLEPTPVRTTEFAPALPPSSPHTAPPSGYAPPHVGLPWKAGRFSGQDFVLQPDGTLRCPANQKLIPHEQRREDDGSLRVVYGASIRSCRPCPLREQCQWNGNATAKPRQVSVLLHPLQVGSAPLLWRDWSRRAHWRACLQLVRHQRIEVSLLSPTTTSPGEAEAILSRAQRAHYRLPWQERLARNARVSIAGQVTIRLFGVPESFATSLGLATA</sequence>
<evidence type="ECO:0000256" key="1">
    <source>
        <dbReference type="SAM" id="MobiDB-lite"/>
    </source>
</evidence>
<keyword evidence="3" id="KW-1185">Reference proteome</keyword>
<dbReference type="Proteomes" id="UP000654345">
    <property type="component" value="Unassembled WGS sequence"/>
</dbReference>
<dbReference type="EMBL" id="BNJG01000002">
    <property type="protein sequence ID" value="GHO58207.1"/>
    <property type="molecule type" value="Genomic_DNA"/>
</dbReference>
<evidence type="ECO:0000313" key="2">
    <source>
        <dbReference type="EMBL" id="GHO58207.1"/>
    </source>
</evidence>
<name>A0ABQ3UZW6_9CHLR</name>
<organism evidence="2 3">
    <name type="scientific">Ktedonobacter robiniae</name>
    <dbReference type="NCBI Taxonomy" id="2778365"/>
    <lineage>
        <taxon>Bacteria</taxon>
        <taxon>Bacillati</taxon>
        <taxon>Chloroflexota</taxon>
        <taxon>Ktedonobacteria</taxon>
        <taxon>Ktedonobacterales</taxon>
        <taxon>Ktedonobacteraceae</taxon>
        <taxon>Ktedonobacter</taxon>
    </lineage>
</organism>
<feature type="region of interest" description="Disordered" evidence="1">
    <location>
        <begin position="126"/>
        <end position="145"/>
    </location>
</feature>
<protein>
    <recommendedName>
        <fullName evidence="4">Transposase DDE domain-containing protein</fullName>
    </recommendedName>
</protein>
<dbReference type="RefSeq" id="WP_236038571.1">
    <property type="nucleotide sequence ID" value="NZ_BNJG01000002.1"/>
</dbReference>
<evidence type="ECO:0008006" key="4">
    <source>
        <dbReference type="Google" id="ProtNLM"/>
    </source>
</evidence>
<gene>
    <name evidence="2" type="ORF">KSB_66820</name>
</gene>
<feature type="compositionally biased region" description="Pro residues" evidence="1">
    <location>
        <begin position="130"/>
        <end position="139"/>
    </location>
</feature>